<name>A0A101JBN2_CHLLI</name>
<dbReference type="PROSITE" id="PS51732">
    <property type="entry name" value="ASN_GLN_ASE_3"/>
    <property type="match status" value="1"/>
</dbReference>
<organism evidence="8 9">
    <name type="scientific">Chlorobium limicola</name>
    <dbReference type="NCBI Taxonomy" id="1092"/>
    <lineage>
        <taxon>Bacteria</taxon>
        <taxon>Pseudomonadati</taxon>
        <taxon>Chlorobiota</taxon>
        <taxon>Chlorobiia</taxon>
        <taxon>Chlorobiales</taxon>
        <taxon>Chlorobiaceae</taxon>
        <taxon>Chlorobium/Pelodictyon group</taxon>
        <taxon>Chlorobium</taxon>
    </lineage>
</organism>
<dbReference type="EMBL" id="LMBR01000179">
    <property type="protein sequence ID" value="KUL23824.1"/>
    <property type="molecule type" value="Genomic_DNA"/>
</dbReference>
<dbReference type="Pfam" id="PF17763">
    <property type="entry name" value="Asparaginase_C"/>
    <property type="match status" value="1"/>
</dbReference>
<dbReference type="PIRSF" id="PIRSF001220">
    <property type="entry name" value="L-ASNase_gatD"/>
    <property type="match status" value="1"/>
</dbReference>
<evidence type="ECO:0000313" key="9">
    <source>
        <dbReference type="Proteomes" id="UP000053937"/>
    </source>
</evidence>
<dbReference type="RefSeq" id="WP_059139255.1">
    <property type="nucleotide sequence ID" value="NZ_LMBR01000179.1"/>
</dbReference>
<dbReference type="InterPro" id="IPR027473">
    <property type="entry name" value="L-asparaginase_C"/>
</dbReference>
<dbReference type="Gene3D" id="3.40.50.1170">
    <property type="entry name" value="L-asparaginase, N-terminal domain"/>
    <property type="match status" value="1"/>
</dbReference>
<feature type="active site" description="O-isoaspartyl threonine intermediate" evidence="2">
    <location>
        <position position="15"/>
    </location>
</feature>
<dbReference type="PIRSF" id="PIRSF500176">
    <property type="entry name" value="L_ASNase"/>
    <property type="match status" value="1"/>
</dbReference>
<dbReference type="InterPro" id="IPR040919">
    <property type="entry name" value="Asparaginase_C"/>
</dbReference>
<dbReference type="PRINTS" id="PR00139">
    <property type="entry name" value="ASNGLNASE"/>
</dbReference>
<dbReference type="GO" id="GO:0004067">
    <property type="term" value="F:asparaginase activity"/>
    <property type="evidence" value="ECO:0007669"/>
    <property type="project" value="UniProtKB-UniRule"/>
</dbReference>
<protein>
    <recommendedName>
        <fullName evidence="10">Asparaginase</fullName>
    </recommendedName>
</protein>
<evidence type="ECO:0000256" key="5">
    <source>
        <dbReference type="PROSITE-ProRule" id="PRU10100"/>
    </source>
</evidence>
<dbReference type="GO" id="GO:0006520">
    <property type="term" value="P:amino acid metabolic process"/>
    <property type="evidence" value="ECO:0007669"/>
    <property type="project" value="InterPro"/>
</dbReference>
<dbReference type="InterPro" id="IPR027475">
    <property type="entry name" value="Asparaginase/glutaminase_AS2"/>
</dbReference>
<evidence type="ECO:0000256" key="1">
    <source>
        <dbReference type="ARBA" id="ARBA00010518"/>
    </source>
</evidence>
<dbReference type="AlphaFoldDB" id="A0A101JBN2"/>
<dbReference type="PANTHER" id="PTHR11707:SF28">
    <property type="entry name" value="60 KDA LYSOPHOSPHOLIPASE"/>
    <property type="match status" value="1"/>
</dbReference>
<dbReference type="SFLD" id="SFLDS00057">
    <property type="entry name" value="Glutaminase/Asparaginase"/>
    <property type="match status" value="1"/>
</dbReference>
<proteinExistence type="inferred from homology"/>
<accession>A0A101JBN2</accession>
<dbReference type="OrthoDB" id="9788068at2"/>
<evidence type="ECO:0000259" key="6">
    <source>
        <dbReference type="Pfam" id="PF00710"/>
    </source>
</evidence>
<feature type="binding site" evidence="3">
    <location>
        <begin position="97"/>
        <end position="98"/>
    </location>
    <ligand>
        <name>substrate</name>
    </ligand>
</feature>
<dbReference type="InterPro" id="IPR020827">
    <property type="entry name" value="Asparaginase/glutaminase_AS1"/>
</dbReference>
<feature type="domain" description="Asparaginase/glutaminase C-terminal" evidence="7">
    <location>
        <begin position="235"/>
        <end position="341"/>
    </location>
</feature>
<evidence type="ECO:0000259" key="7">
    <source>
        <dbReference type="Pfam" id="PF17763"/>
    </source>
</evidence>
<dbReference type="InterPro" id="IPR041725">
    <property type="entry name" value="L-asparaginase_I"/>
</dbReference>
<comment type="similarity">
    <text evidence="1">Belongs to the asparaginase 1 family.</text>
</comment>
<evidence type="ECO:0000256" key="4">
    <source>
        <dbReference type="PROSITE-ProRule" id="PRU10099"/>
    </source>
</evidence>
<dbReference type="PROSITE" id="PS00917">
    <property type="entry name" value="ASN_GLN_ASE_2"/>
    <property type="match status" value="1"/>
</dbReference>
<dbReference type="SUPFAM" id="SSF53774">
    <property type="entry name" value="Glutaminase/Asparaginase"/>
    <property type="match status" value="1"/>
</dbReference>
<comment type="caution">
    <text evidence="8">The sequence shown here is derived from an EMBL/GenBank/DDBJ whole genome shotgun (WGS) entry which is preliminary data.</text>
</comment>
<dbReference type="CDD" id="cd08963">
    <property type="entry name" value="L-asparaginase_I"/>
    <property type="match status" value="1"/>
</dbReference>
<keyword evidence="9" id="KW-1185">Reference proteome</keyword>
<dbReference type="InterPro" id="IPR037152">
    <property type="entry name" value="L-asparaginase_N_sf"/>
</dbReference>
<dbReference type="InterPro" id="IPR036152">
    <property type="entry name" value="Asp/glu_Ase-like_sf"/>
</dbReference>
<dbReference type="Proteomes" id="UP000053937">
    <property type="component" value="Unassembled WGS sequence"/>
</dbReference>
<evidence type="ECO:0000256" key="2">
    <source>
        <dbReference type="PIRSR" id="PIRSR001220-1"/>
    </source>
</evidence>
<dbReference type="Gene3D" id="3.40.50.40">
    <property type="match status" value="1"/>
</dbReference>
<evidence type="ECO:0008006" key="10">
    <source>
        <dbReference type="Google" id="ProtNLM"/>
    </source>
</evidence>
<sequence>MSGKMKIAVLYTGGTIGCEGSPLAPVSGELFRKRVYALPCFRNGCIRCSEGDIAFCIEWTTNPVDSSDLMPLDWVAIASWVLERYTCYDGFVILHGTDTMSWSASALSFLLQGLSKPVVFTGSQLPLASGRSDAVQNLLTAIMFAANFRISEVTLFFDHLLLRGNRSVKVDSRSFNAFLSPNYPVLGSAGIDLTVNSTVFLNPPGGSVSLDEQRNRALRKIEFSELRQALPEYSVIALTLFPGIQAGIVDALLTLSPSLKGIVLKSFGSGNAPASSGFIDALARASDKGVVIVDATQVLSGRVQMKRYETGYQLQRKVHAVCGHDLTAEATLAKLICLTGRAMIDGSGREAVERGIETVLCGEMTL</sequence>
<dbReference type="PROSITE" id="PS51257">
    <property type="entry name" value="PROKAR_LIPOPROTEIN"/>
    <property type="match status" value="1"/>
</dbReference>
<dbReference type="SMART" id="SM00870">
    <property type="entry name" value="Asparaginase"/>
    <property type="match status" value="1"/>
</dbReference>
<dbReference type="InterPro" id="IPR027474">
    <property type="entry name" value="L-asparaginase_N"/>
</dbReference>
<feature type="binding site" evidence="3">
    <location>
        <position position="66"/>
    </location>
    <ligand>
        <name>substrate</name>
    </ligand>
</feature>
<evidence type="ECO:0000313" key="8">
    <source>
        <dbReference type="EMBL" id="KUL23824.1"/>
    </source>
</evidence>
<feature type="active site" evidence="5">
    <location>
        <position position="97"/>
    </location>
</feature>
<feature type="domain" description="L-asparaginase N-terminal" evidence="6">
    <location>
        <begin position="6"/>
        <end position="197"/>
    </location>
</feature>
<dbReference type="InterPro" id="IPR006034">
    <property type="entry name" value="Asparaginase/glutaminase-like"/>
</dbReference>
<dbReference type="PANTHER" id="PTHR11707">
    <property type="entry name" value="L-ASPARAGINASE"/>
    <property type="match status" value="1"/>
</dbReference>
<reference evidence="8 9" key="1">
    <citation type="submission" date="2015-10" db="EMBL/GenBank/DDBJ databases">
        <title>Draft Genome Sequence of Chlorobium limicola strain Frasassi Growing under Artificial Lighting in the Frasassi Cave System.</title>
        <authorList>
            <person name="Mansor M."/>
            <person name="Macalady J."/>
        </authorList>
    </citation>
    <scope>NUCLEOTIDE SEQUENCE [LARGE SCALE GENOMIC DNA]</scope>
    <source>
        <strain evidence="8 9">Frasassi</strain>
    </source>
</reference>
<evidence type="ECO:0000256" key="3">
    <source>
        <dbReference type="PIRSR" id="PIRSR001220-2"/>
    </source>
</evidence>
<feature type="active site" evidence="4">
    <location>
        <position position="15"/>
    </location>
</feature>
<dbReference type="PROSITE" id="PS00144">
    <property type="entry name" value="ASN_GLN_ASE_1"/>
    <property type="match status" value="1"/>
</dbReference>
<gene>
    <name evidence="8" type="ORF">ASB62_07250</name>
</gene>
<dbReference type="Pfam" id="PF00710">
    <property type="entry name" value="Asparaginase"/>
    <property type="match status" value="1"/>
</dbReference>